<dbReference type="AlphaFoldDB" id="A0A0E9LRQ6"/>
<evidence type="ECO:0000256" key="3">
    <source>
        <dbReference type="ARBA" id="ARBA00022691"/>
    </source>
</evidence>
<dbReference type="GO" id="GO:0008168">
    <property type="term" value="F:methyltransferase activity"/>
    <property type="evidence" value="ECO:0007669"/>
    <property type="project" value="UniProtKB-KW"/>
</dbReference>
<dbReference type="OrthoDB" id="32195at2"/>
<dbReference type="PANTHER" id="PTHR33841">
    <property type="entry name" value="DNA METHYLTRANSFERASE YEEA-RELATED"/>
    <property type="match status" value="1"/>
</dbReference>
<dbReference type="InterPro" id="IPR050953">
    <property type="entry name" value="N4_N6_ade-DNA_methylase"/>
</dbReference>
<proteinExistence type="predicted"/>
<dbReference type="InterPro" id="IPR029063">
    <property type="entry name" value="SAM-dependent_MTases_sf"/>
</dbReference>
<dbReference type="EMBL" id="BAZW01000112">
    <property type="protein sequence ID" value="GAO27841.1"/>
    <property type="molecule type" value="Genomic_DNA"/>
</dbReference>
<dbReference type="STRING" id="1236989.JCM15548_14698"/>
<keyword evidence="2" id="KW-0808">Transferase</keyword>
<evidence type="ECO:0000313" key="5">
    <source>
        <dbReference type="Proteomes" id="UP000032900"/>
    </source>
</evidence>
<dbReference type="RefSeq" id="WP_062128942.1">
    <property type="nucleotide sequence ID" value="NZ_BAZW01000112.1"/>
</dbReference>
<reference evidence="4 5" key="1">
    <citation type="journal article" date="2015" name="Microbes Environ.">
        <title>Distribution and evolution of nitrogen fixation genes in the phylum bacteroidetes.</title>
        <authorList>
            <person name="Inoue J."/>
            <person name="Oshima K."/>
            <person name="Suda W."/>
            <person name="Sakamoto M."/>
            <person name="Iino T."/>
            <person name="Noda S."/>
            <person name="Hongoh Y."/>
            <person name="Hattori M."/>
            <person name="Ohkuma M."/>
        </authorList>
    </citation>
    <scope>NUCLEOTIDE SEQUENCE [LARGE SCALE GENOMIC DNA]</scope>
    <source>
        <strain evidence="4">JCM 15548</strain>
    </source>
</reference>
<dbReference type="Proteomes" id="UP000032900">
    <property type="component" value="Unassembled WGS sequence"/>
</dbReference>
<organism evidence="4 5">
    <name type="scientific">Geofilum rubicundum JCM 15548</name>
    <dbReference type="NCBI Taxonomy" id="1236989"/>
    <lineage>
        <taxon>Bacteria</taxon>
        <taxon>Pseudomonadati</taxon>
        <taxon>Bacteroidota</taxon>
        <taxon>Bacteroidia</taxon>
        <taxon>Marinilabiliales</taxon>
        <taxon>Marinilabiliaceae</taxon>
        <taxon>Geofilum</taxon>
    </lineage>
</organism>
<dbReference type="SUPFAM" id="SSF53335">
    <property type="entry name" value="S-adenosyl-L-methionine-dependent methyltransferases"/>
    <property type="match status" value="1"/>
</dbReference>
<evidence type="ECO:0000256" key="1">
    <source>
        <dbReference type="ARBA" id="ARBA00022603"/>
    </source>
</evidence>
<dbReference type="PANTHER" id="PTHR33841:SF5">
    <property type="entry name" value="DNA METHYLASE (MODIFICATION METHYLASE) (METHYLTRANSFERASE)-RELATED"/>
    <property type="match status" value="1"/>
</dbReference>
<name>A0A0E9LRQ6_9BACT</name>
<evidence type="ECO:0000256" key="2">
    <source>
        <dbReference type="ARBA" id="ARBA00022679"/>
    </source>
</evidence>
<sequence length="579" mass="66947">MTYLEAHLTNRALTFFIENQNSLQNYLEINSIINEVSGLNNFFDTQEEATELLTEIRINQSIVSEPDRREYGDFQTNKTLAFQVAKYVLNKDANIEFLLEPTCGKGNFLIACLSQFKNLKKVVGVEIYKPYVWKTKFEILTYYLANPTFAKPEIYIIHGNAFEFDYSALAKSTRNLKTLVIGNPPWVTNSELGSIDSKNLPVKSNFKKHNGLDAMTGKGNFDIGEFISYTMLKCFEKHDGIFSFLIKNSVVKNIIHDQKINQFRLGHIEKLNIDSKKEFNVSVNACLFLSKLNSEPELICKEYDFYTHEMLTTFGWYKDKFVYSVQDYDESSIVDGKSTFVWRSGVKHDCSKVMELDQVNGHFINALGVEVNLENNLVYGLLKSSDLKGDKTNSFRKLTIITQNKIGQETSYIKTQFPKTYKYLDSHREFFNTRKSSIYKDKPSFSIFGIGKYSFSNYKIAISGLYKSTHFTLVSPKDSKPIMLDDTCYFIGFDDLKMAEIAHYLVNSELVQKFLKSIIFSDSKRSINKDTLMRIDFQKAFESVDFEKAKRKLKELKIEDWEAFAEMVKEDVTEQMTLF</sequence>
<gene>
    <name evidence="4" type="ORF">JCM15548_14698</name>
</gene>
<keyword evidence="1 4" id="KW-0489">Methyltransferase</keyword>
<evidence type="ECO:0000313" key="4">
    <source>
        <dbReference type="EMBL" id="GAO27841.1"/>
    </source>
</evidence>
<keyword evidence="5" id="KW-1185">Reference proteome</keyword>
<protein>
    <submittedName>
        <fullName evidence="4">Modification methylase NspV</fullName>
    </submittedName>
</protein>
<accession>A0A0E9LRQ6</accession>
<keyword evidence="3" id="KW-0949">S-adenosyl-L-methionine</keyword>
<dbReference type="GO" id="GO:0032259">
    <property type="term" value="P:methylation"/>
    <property type="evidence" value="ECO:0007669"/>
    <property type="project" value="UniProtKB-KW"/>
</dbReference>
<dbReference type="PRINTS" id="PR00507">
    <property type="entry name" value="N12N6MTFRASE"/>
</dbReference>
<dbReference type="Gene3D" id="3.40.50.150">
    <property type="entry name" value="Vaccinia Virus protein VP39"/>
    <property type="match status" value="1"/>
</dbReference>
<comment type="caution">
    <text evidence="4">The sequence shown here is derived from an EMBL/GenBank/DDBJ whole genome shotgun (WGS) entry which is preliminary data.</text>
</comment>